<dbReference type="Pfam" id="PF01494">
    <property type="entry name" value="FAD_binding_3"/>
    <property type="match status" value="1"/>
</dbReference>
<comment type="cofactor">
    <cofactor evidence="1">
        <name>FAD</name>
        <dbReference type="ChEBI" id="CHEBI:57692"/>
    </cofactor>
</comment>
<dbReference type="PANTHER" id="PTHR43004">
    <property type="entry name" value="TRK SYSTEM POTASSIUM UPTAKE PROTEIN"/>
    <property type="match status" value="1"/>
</dbReference>
<organism evidence="5 6">
    <name type="scientific">Mycobacterium asiaticum</name>
    <dbReference type="NCBI Taxonomy" id="1790"/>
    <lineage>
        <taxon>Bacteria</taxon>
        <taxon>Bacillati</taxon>
        <taxon>Actinomycetota</taxon>
        <taxon>Actinomycetes</taxon>
        <taxon>Mycobacteriales</taxon>
        <taxon>Mycobacteriaceae</taxon>
        <taxon>Mycobacterium</taxon>
    </lineage>
</organism>
<keyword evidence="3" id="KW-0274">FAD</keyword>
<dbReference type="InterPro" id="IPR050641">
    <property type="entry name" value="RIFMO-like"/>
</dbReference>
<keyword evidence="2" id="KW-0285">Flavoprotein</keyword>
<evidence type="ECO:0000313" key="5">
    <source>
        <dbReference type="EMBL" id="OBK16870.1"/>
    </source>
</evidence>
<name>A0A1A3N6A1_MYCAS</name>
<feature type="domain" description="FAD-binding" evidence="4">
    <location>
        <begin position="5"/>
        <end position="337"/>
    </location>
</feature>
<dbReference type="Gene3D" id="3.50.50.60">
    <property type="entry name" value="FAD/NAD(P)-binding domain"/>
    <property type="match status" value="1"/>
</dbReference>
<dbReference type="Gene3D" id="3.30.70.2450">
    <property type="match status" value="1"/>
</dbReference>
<dbReference type="InterPro" id="IPR036188">
    <property type="entry name" value="FAD/NAD-bd_sf"/>
</dbReference>
<dbReference type="EMBL" id="LZLQ01000058">
    <property type="protein sequence ID" value="OBK16870.1"/>
    <property type="molecule type" value="Genomic_DNA"/>
</dbReference>
<evidence type="ECO:0000259" key="4">
    <source>
        <dbReference type="Pfam" id="PF01494"/>
    </source>
</evidence>
<dbReference type="Proteomes" id="UP000093629">
    <property type="component" value="Unassembled WGS sequence"/>
</dbReference>
<gene>
    <name evidence="5" type="ORF">A5636_23910</name>
</gene>
<dbReference type="AlphaFoldDB" id="A0A1A3N6A1"/>
<dbReference type="PANTHER" id="PTHR43004:SF19">
    <property type="entry name" value="BINDING MONOOXYGENASE, PUTATIVE (JCVI)-RELATED"/>
    <property type="match status" value="1"/>
</dbReference>
<dbReference type="SUPFAM" id="SSF51905">
    <property type="entry name" value="FAD/NAD(P)-binding domain"/>
    <property type="match status" value="1"/>
</dbReference>
<evidence type="ECO:0000256" key="3">
    <source>
        <dbReference type="ARBA" id="ARBA00022827"/>
    </source>
</evidence>
<dbReference type="Gene3D" id="3.40.30.120">
    <property type="match status" value="1"/>
</dbReference>
<dbReference type="GO" id="GO:0071949">
    <property type="term" value="F:FAD binding"/>
    <property type="evidence" value="ECO:0007669"/>
    <property type="project" value="InterPro"/>
</dbReference>
<comment type="caution">
    <text evidence="5">The sequence shown here is derived from an EMBL/GenBank/DDBJ whole genome shotgun (WGS) entry which is preliminary data.</text>
</comment>
<protein>
    <submittedName>
        <fullName evidence="5">FAD-dependent oxidoreductase</fullName>
    </submittedName>
</protein>
<evidence type="ECO:0000256" key="2">
    <source>
        <dbReference type="ARBA" id="ARBA00022630"/>
    </source>
</evidence>
<evidence type="ECO:0000313" key="6">
    <source>
        <dbReference type="Proteomes" id="UP000093629"/>
    </source>
</evidence>
<sequence length="558" mass="60417">MSTRDVDVLIVGAGPTGLTAAGDIARAGRSVTVLERWPSVNPASRAFAVMARTLEVLDARGLTENLLVHAHRAPGVTIFGGARIDLTHLDSPYRFVMVTPQTNVDAALREYAVAQGADIRRGVEVTGLQQDGDGVSVLTNAGDSWRAKYLIGADGAHSTIRALVGADFPGKTILSSIVLADVKVAHPPAGDGLKVGSTRNSFAFMAPYQRRDDAGSWYRAMTWDRGYQVSDSQPVTDDEIVTVLNQAMDTGPTVLEVRWKSRFHCEERQVTRYRHGRVFLAGDAAHVHSPMGGQGMNTGIQDAANLAWKLDAVLAGAPDTVLDTYHDERHPIAKRVLFQSGMLARAVTLHPRTARGLRNLLAPRLLGIPRVRDAVAGSFAGTTLRYARGRGGHPLVGTRATQIPLTQGRLTQLQRTAPGFVLIRERGAGPIDANGLQQAERADDGPAVLVRPDGYITWAGDSTERSGWDAALARWAGPARIDVGRRGPALGFVVRQLRRRLRGEGRAFGDDVPIVVHPPRNRPQYRYRLSAASVCGNELPAVQVAFDDFQRIVIGWHT</sequence>
<dbReference type="InterPro" id="IPR002938">
    <property type="entry name" value="FAD-bd"/>
</dbReference>
<dbReference type="Pfam" id="PF21274">
    <property type="entry name" value="Rng_hyd_C"/>
    <property type="match status" value="1"/>
</dbReference>
<accession>A0A1A3N6A1</accession>
<reference evidence="5 6" key="1">
    <citation type="submission" date="2016-06" db="EMBL/GenBank/DDBJ databases">
        <authorList>
            <person name="Kjaerup R.B."/>
            <person name="Dalgaard T.S."/>
            <person name="Juul-Madsen H.R."/>
        </authorList>
    </citation>
    <scope>NUCLEOTIDE SEQUENCE [LARGE SCALE GENOMIC DNA]</scope>
    <source>
        <strain evidence="5 6">1245139.5</strain>
    </source>
</reference>
<evidence type="ECO:0000256" key="1">
    <source>
        <dbReference type="ARBA" id="ARBA00001974"/>
    </source>
</evidence>
<proteinExistence type="predicted"/>
<dbReference type="GO" id="GO:0016709">
    <property type="term" value="F:oxidoreductase activity, acting on paired donors, with incorporation or reduction of molecular oxygen, NAD(P)H as one donor, and incorporation of one atom of oxygen"/>
    <property type="evidence" value="ECO:0007669"/>
    <property type="project" value="UniProtKB-ARBA"/>
</dbReference>
<dbReference type="PRINTS" id="PR00420">
    <property type="entry name" value="RNGMNOXGNASE"/>
</dbReference>
<keyword evidence="6" id="KW-1185">Reference proteome</keyword>